<dbReference type="AlphaFoldDB" id="A0A093CH23"/>
<proteinExistence type="predicted"/>
<feature type="compositionally biased region" description="Basic and acidic residues" evidence="1">
    <location>
        <begin position="15"/>
        <end position="31"/>
    </location>
</feature>
<gene>
    <name evidence="2" type="ORF">N339_05905</name>
</gene>
<dbReference type="EMBL" id="KL241600">
    <property type="protein sequence ID" value="KFV12309.1"/>
    <property type="molecule type" value="Genomic_DNA"/>
</dbReference>
<accession>A0A093CH23</accession>
<keyword evidence="3" id="KW-1185">Reference proteome</keyword>
<name>A0A093CH23_9AVES</name>
<feature type="region of interest" description="Disordered" evidence="1">
    <location>
        <begin position="1"/>
        <end position="66"/>
    </location>
</feature>
<evidence type="ECO:0000313" key="3">
    <source>
        <dbReference type="Proteomes" id="UP000053149"/>
    </source>
</evidence>
<evidence type="ECO:0000256" key="1">
    <source>
        <dbReference type="SAM" id="MobiDB-lite"/>
    </source>
</evidence>
<reference evidence="2 3" key="1">
    <citation type="submission" date="2014-04" db="EMBL/GenBank/DDBJ databases">
        <title>Genome evolution of avian class.</title>
        <authorList>
            <person name="Zhang G."/>
            <person name="Li C."/>
        </authorList>
    </citation>
    <scope>NUCLEOTIDE SEQUENCE [LARGE SCALE GENOMIC DNA]</scope>
    <source>
        <strain evidence="2">BGI_N339</strain>
    </source>
</reference>
<sequence length="66" mass="7349">MSRLCSGKKGGRHQPVKEKCAPLITTREDSNSKQATSIKTDLEPEAFRPNLSDPSELLQPEQIEKV</sequence>
<evidence type="ECO:0000313" key="2">
    <source>
        <dbReference type="EMBL" id="KFV12309.1"/>
    </source>
</evidence>
<organism evidence="2 3">
    <name type="scientific">Pterocles gutturalis</name>
    <name type="common">yellow-throated sandgrouse</name>
    <dbReference type="NCBI Taxonomy" id="240206"/>
    <lineage>
        <taxon>Eukaryota</taxon>
        <taxon>Metazoa</taxon>
        <taxon>Chordata</taxon>
        <taxon>Craniata</taxon>
        <taxon>Vertebrata</taxon>
        <taxon>Euteleostomi</taxon>
        <taxon>Archelosauria</taxon>
        <taxon>Archosauria</taxon>
        <taxon>Dinosauria</taxon>
        <taxon>Saurischia</taxon>
        <taxon>Theropoda</taxon>
        <taxon>Coelurosauria</taxon>
        <taxon>Aves</taxon>
        <taxon>Neognathae</taxon>
        <taxon>Neoaves</taxon>
        <taxon>Columbimorphae</taxon>
        <taxon>Pterocliformes</taxon>
        <taxon>Pteroclidae</taxon>
        <taxon>Pterocles</taxon>
    </lineage>
</organism>
<protein>
    <submittedName>
        <fullName evidence="2">Oxidation resistance protein 1</fullName>
    </submittedName>
</protein>
<dbReference type="Proteomes" id="UP000053149">
    <property type="component" value="Unassembled WGS sequence"/>
</dbReference>